<keyword evidence="1" id="KW-0732">Signal</keyword>
<evidence type="ECO:0000313" key="2">
    <source>
        <dbReference type="EMBL" id="KAL0297888.1"/>
    </source>
</evidence>
<evidence type="ECO:0000256" key="1">
    <source>
        <dbReference type="SAM" id="SignalP"/>
    </source>
</evidence>
<comment type="caution">
    <text evidence="2">The sequence shown here is derived from an EMBL/GenBank/DDBJ whole genome shotgun (WGS) entry which is preliminary data.</text>
</comment>
<feature type="signal peptide" evidence="1">
    <location>
        <begin position="1"/>
        <end position="28"/>
    </location>
</feature>
<dbReference type="AlphaFoldDB" id="A0AAW2JUP0"/>
<sequence length="97" mass="10345">MGFKVSQIGTAGSMAVLVLVLESMAANAGNSLTLSVLTSFRKVYWKTTSVLLFGLLFQSAGSDDESIQKANIAGTVCQEAIRSKKSRNLTLMIRKGS</sequence>
<reference evidence="2" key="1">
    <citation type="submission" date="2020-06" db="EMBL/GenBank/DDBJ databases">
        <authorList>
            <person name="Li T."/>
            <person name="Hu X."/>
            <person name="Zhang T."/>
            <person name="Song X."/>
            <person name="Zhang H."/>
            <person name="Dai N."/>
            <person name="Sheng W."/>
            <person name="Hou X."/>
            <person name="Wei L."/>
        </authorList>
    </citation>
    <scope>NUCLEOTIDE SEQUENCE</scope>
    <source>
        <strain evidence="2">G01</strain>
        <tissue evidence="2">Leaf</tissue>
    </source>
</reference>
<gene>
    <name evidence="2" type="ORF">Sangu_3173000</name>
</gene>
<dbReference type="EMBL" id="JACGWK010000548">
    <property type="protein sequence ID" value="KAL0297888.1"/>
    <property type="molecule type" value="Genomic_DNA"/>
</dbReference>
<name>A0AAW2JUP0_9LAMI</name>
<protein>
    <submittedName>
        <fullName evidence="2">Uncharacterized protein</fullName>
    </submittedName>
</protein>
<accession>A0AAW2JUP0</accession>
<feature type="chain" id="PRO_5044497137" evidence="1">
    <location>
        <begin position="29"/>
        <end position="97"/>
    </location>
</feature>
<organism evidence="2">
    <name type="scientific">Sesamum angustifolium</name>
    <dbReference type="NCBI Taxonomy" id="2727405"/>
    <lineage>
        <taxon>Eukaryota</taxon>
        <taxon>Viridiplantae</taxon>
        <taxon>Streptophyta</taxon>
        <taxon>Embryophyta</taxon>
        <taxon>Tracheophyta</taxon>
        <taxon>Spermatophyta</taxon>
        <taxon>Magnoliopsida</taxon>
        <taxon>eudicotyledons</taxon>
        <taxon>Gunneridae</taxon>
        <taxon>Pentapetalae</taxon>
        <taxon>asterids</taxon>
        <taxon>lamiids</taxon>
        <taxon>Lamiales</taxon>
        <taxon>Pedaliaceae</taxon>
        <taxon>Sesamum</taxon>
    </lineage>
</organism>
<reference evidence="2" key="2">
    <citation type="journal article" date="2024" name="Plant">
        <title>Genomic evolution and insights into agronomic trait innovations of Sesamum species.</title>
        <authorList>
            <person name="Miao H."/>
            <person name="Wang L."/>
            <person name="Qu L."/>
            <person name="Liu H."/>
            <person name="Sun Y."/>
            <person name="Le M."/>
            <person name="Wang Q."/>
            <person name="Wei S."/>
            <person name="Zheng Y."/>
            <person name="Lin W."/>
            <person name="Duan Y."/>
            <person name="Cao H."/>
            <person name="Xiong S."/>
            <person name="Wang X."/>
            <person name="Wei L."/>
            <person name="Li C."/>
            <person name="Ma Q."/>
            <person name="Ju M."/>
            <person name="Zhao R."/>
            <person name="Li G."/>
            <person name="Mu C."/>
            <person name="Tian Q."/>
            <person name="Mei H."/>
            <person name="Zhang T."/>
            <person name="Gao T."/>
            <person name="Zhang H."/>
        </authorList>
    </citation>
    <scope>NUCLEOTIDE SEQUENCE</scope>
    <source>
        <strain evidence="2">G01</strain>
    </source>
</reference>
<proteinExistence type="predicted"/>